<dbReference type="Pfam" id="PF13527">
    <property type="entry name" value="Acetyltransf_9"/>
    <property type="match status" value="1"/>
</dbReference>
<dbReference type="GO" id="GO:0016747">
    <property type="term" value="F:acyltransferase activity, transferring groups other than amino-acyl groups"/>
    <property type="evidence" value="ECO:0007669"/>
    <property type="project" value="InterPro"/>
</dbReference>
<dbReference type="PROSITE" id="PS51186">
    <property type="entry name" value="GNAT"/>
    <property type="match status" value="1"/>
</dbReference>
<dbReference type="PANTHER" id="PTHR43877">
    <property type="entry name" value="AMINOALKYLPHOSPHONATE N-ACETYLTRANSFERASE-RELATED-RELATED"/>
    <property type="match status" value="1"/>
</dbReference>
<dbReference type="PANTHER" id="PTHR43877:SF1">
    <property type="entry name" value="ACETYLTRANSFERASE"/>
    <property type="match status" value="1"/>
</dbReference>
<dbReference type="RefSeq" id="WP_215626049.1">
    <property type="nucleotide sequence ID" value="NZ_CP067089.2"/>
</dbReference>
<organism evidence="4 5">
    <name type="scientific">Breznakiella homolactica</name>
    <dbReference type="NCBI Taxonomy" id="2798577"/>
    <lineage>
        <taxon>Bacteria</taxon>
        <taxon>Pseudomonadati</taxon>
        <taxon>Spirochaetota</taxon>
        <taxon>Spirochaetia</taxon>
        <taxon>Spirochaetales</taxon>
        <taxon>Breznakiellaceae</taxon>
        <taxon>Breznakiella</taxon>
    </lineage>
</organism>
<proteinExistence type="predicted"/>
<dbReference type="InterPro" id="IPR050832">
    <property type="entry name" value="Bact_Acetyltransf"/>
</dbReference>
<dbReference type="EMBL" id="CP067089">
    <property type="protein sequence ID" value="QQO08743.1"/>
    <property type="molecule type" value="Genomic_DNA"/>
</dbReference>
<gene>
    <name evidence="4" type="ORF">JFL75_17720</name>
</gene>
<dbReference type="Gene3D" id="3.40.630.30">
    <property type="match status" value="1"/>
</dbReference>
<sequence>MITIRKEEPKDYPEVRRLVTAAFATVEYGDGTEAHYLDSLREKPTFIPELSLVAETGDKTIAGQIVLCKTEVAAADGMITTLVLSPLSVRPEYFRRGIARSLMERAFGIARELGYTSVFLCGEPEIYHGLGFVPSYTFGIHHRKDPKADWCLARELVPGALETIQGIIDIV</sequence>
<reference evidence="4" key="1">
    <citation type="submission" date="2021-01" db="EMBL/GenBank/DDBJ databases">
        <title>Description of Breznakiella homolactica.</title>
        <authorList>
            <person name="Song Y."/>
            <person name="Brune A."/>
        </authorList>
    </citation>
    <scope>NUCLEOTIDE SEQUENCE</scope>
    <source>
        <strain evidence="4">RmG30</strain>
    </source>
</reference>
<accession>A0A7T7XM33</accession>
<dbReference type="AlphaFoldDB" id="A0A7T7XM33"/>
<dbReference type="SUPFAM" id="SSF55729">
    <property type="entry name" value="Acyl-CoA N-acyltransferases (Nat)"/>
    <property type="match status" value="1"/>
</dbReference>
<name>A0A7T7XM33_9SPIR</name>
<evidence type="ECO:0000313" key="5">
    <source>
        <dbReference type="Proteomes" id="UP000595917"/>
    </source>
</evidence>
<keyword evidence="5" id="KW-1185">Reference proteome</keyword>
<dbReference type="InterPro" id="IPR016181">
    <property type="entry name" value="Acyl_CoA_acyltransferase"/>
</dbReference>
<keyword evidence="1" id="KW-0808">Transferase</keyword>
<keyword evidence="2" id="KW-0012">Acyltransferase</keyword>
<evidence type="ECO:0000256" key="2">
    <source>
        <dbReference type="ARBA" id="ARBA00023315"/>
    </source>
</evidence>
<feature type="domain" description="N-acetyltransferase" evidence="3">
    <location>
        <begin position="2"/>
        <end position="157"/>
    </location>
</feature>
<evidence type="ECO:0000256" key="1">
    <source>
        <dbReference type="ARBA" id="ARBA00022679"/>
    </source>
</evidence>
<evidence type="ECO:0000259" key="3">
    <source>
        <dbReference type="PROSITE" id="PS51186"/>
    </source>
</evidence>
<dbReference type="Proteomes" id="UP000595917">
    <property type="component" value="Chromosome"/>
</dbReference>
<dbReference type="InterPro" id="IPR000182">
    <property type="entry name" value="GNAT_dom"/>
</dbReference>
<protein>
    <submittedName>
        <fullName evidence="4">N-acetyltransferase</fullName>
    </submittedName>
</protein>
<evidence type="ECO:0000313" key="4">
    <source>
        <dbReference type="EMBL" id="QQO08743.1"/>
    </source>
</evidence>
<dbReference type="KEGG" id="bhc:JFL75_17720"/>
<dbReference type="CDD" id="cd04301">
    <property type="entry name" value="NAT_SF"/>
    <property type="match status" value="1"/>
</dbReference>